<keyword evidence="4" id="KW-0808">Transferase</keyword>
<reference evidence="4 5" key="1">
    <citation type="submission" date="2024-06" db="EMBL/GenBank/DDBJ databases">
        <title>The Natural Products Discovery Center: Release of the First 8490 Sequenced Strains for Exploring Actinobacteria Biosynthetic Diversity.</title>
        <authorList>
            <person name="Kalkreuter E."/>
            <person name="Kautsar S.A."/>
            <person name="Yang D."/>
            <person name="Bader C.D."/>
            <person name="Teijaro C.N."/>
            <person name="Fluegel L."/>
            <person name="Davis C.M."/>
            <person name="Simpson J.R."/>
            <person name="Lauterbach L."/>
            <person name="Steele A.D."/>
            <person name="Gui C."/>
            <person name="Meng S."/>
            <person name="Li G."/>
            <person name="Viehrig K."/>
            <person name="Ye F."/>
            <person name="Su P."/>
            <person name="Kiefer A.F."/>
            <person name="Nichols A."/>
            <person name="Cepeda A.J."/>
            <person name="Yan W."/>
            <person name="Fan B."/>
            <person name="Jiang Y."/>
            <person name="Adhikari A."/>
            <person name="Zheng C.-J."/>
            <person name="Schuster L."/>
            <person name="Cowan T.M."/>
            <person name="Smanski M.J."/>
            <person name="Chevrette M.G."/>
            <person name="De Carvalho L.P.S."/>
            <person name="Shen B."/>
        </authorList>
    </citation>
    <scope>NUCLEOTIDE SEQUENCE [LARGE SCALE GENOMIC DNA]</scope>
    <source>
        <strain evidence="4 5">NPDC052347</strain>
    </source>
</reference>
<keyword evidence="2" id="KW-0812">Transmembrane</keyword>
<keyword evidence="2" id="KW-1133">Transmembrane helix</keyword>
<organism evidence="4 5">
    <name type="scientific">Streptomyces orinoci</name>
    <name type="common">Streptoverticillium orinoci</name>
    <dbReference type="NCBI Taxonomy" id="67339"/>
    <lineage>
        <taxon>Bacteria</taxon>
        <taxon>Bacillati</taxon>
        <taxon>Actinomycetota</taxon>
        <taxon>Actinomycetes</taxon>
        <taxon>Kitasatosporales</taxon>
        <taxon>Streptomycetaceae</taxon>
        <taxon>Streptomyces</taxon>
    </lineage>
</organism>
<feature type="domain" description="Bacterial sugar transferase" evidence="3">
    <location>
        <begin position="118"/>
        <end position="292"/>
    </location>
</feature>
<dbReference type="Pfam" id="PF02397">
    <property type="entry name" value="Bac_transf"/>
    <property type="match status" value="1"/>
</dbReference>
<dbReference type="GO" id="GO:0016740">
    <property type="term" value="F:transferase activity"/>
    <property type="evidence" value="ECO:0007669"/>
    <property type="project" value="UniProtKB-KW"/>
</dbReference>
<evidence type="ECO:0000259" key="3">
    <source>
        <dbReference type="Pfam" id="PF02397"/>
    </source>
</evidence>
<dbReference type="EMBL" id="JBFAUK010000014">
    <property type="protein sequence ID" value="MEV5508440.1"/>
    <property type="molecule type" value="Genomic_DNA"/>
</dbReference>
<sequence>MPSAVVLEGGMWPEADEDRLDDELIIVERLSVPVDLAQLDVVLTIRRPSLLLVKSSLEYVDARLLKLSMVHGVEVLVLARPAYGLLGTVRLRRLGGLPWLCLRLPVRDRGRALVRRTTELVLIVLAAPMVVPLVLLISLVACRGGHPFYVQNRVGEGGRIIRLVKFRTMYVGAERETGPVLAAADDPRVTPVGRLLRRTRLDELPQLWNVLRGEMSLVGPRPERPEFVRQFRCLPDYDLRHAIRPGLTGIAQLTHGYRASAQQKIRCDLLYLNCRSLRFDLRLLLLTLRDLVRGFPHG</sequence>
<feature type="transmembrane region" description="Helical" evidence="2">
    <location>
        <begin position="120"/>
        <end position="141"/>
    </location>
</feature>
<dbReference type="PANTHER" id="PTHR30576">
    <property type="entry name" value="COLANIC BIOSYNTHESIS UDP-GLUCOSE LIPID CARRIER TRANSFERASE"/>
    <property type="match status" value="1"/>
</dbReference>
<evidence type="ECO:0000313" key="4">
    <source>
        <dbReference type="EMBL" id="MEV5508440.1"/>
    </source>
</evidence>
<keyword evidence="5" id="KW-1185">Reference proteome</keyword>
<proteinExistence type="inferred from homology"/>
<gene>
    <name evidence="4" type="ORF">AB0L16_18515</name>
</gene>
<dbReference type="PANTHER" id="PTHR30576:SF0">
    <property type="entry name" value="UNDECAPRENYL-PHOSPHATE N-ACETYLGALACTOSAMINYL 1-PHOSPHATE TRANSFERASE-RELATED"/>
    <property type="match status" value="1"/>
</dbReference>
<comment type="caution">
    <text evidence="4">The sequence shown here is derived from an EMBL/GenBank/DDBJ whole genome shotgun (WGS) entry which is preliminary data.</text>
</comment>
<keyword evidence="2" id="KW-0472">Membrane</keyword>
<name>A0ABV3K0A2_STRON</name>
<comment type="similarity">
    <text evidence="1">Belongs to the bacterial sugar transferase family.</text>
</comment>
<dbReference type="Proteomes" id="UP001552594">
    <property type="component" value="Unassembled WGS sequence"/>
</dbReference>
<accession>A0ABV3K0A2</accession>
<evidence type="ECO:0000256" key="2">
    <source>
        <dbReference type="SAM" id="Phobius"/>
    </source>
</evidence>
<evidence type="ECO:0000256" key="1">
    <source>
        <dbReference type="ARBA" id="ARBA00006464"/>
    </source>
</evidence>
<evidence type="ECO:0000313" key="5">
    <source>
        <dbReference type="Proteomes" id="UP001552594"/>
    </source>
</evidence>
<dbReference type="RefSeq" id="WP_161968562.1">
    <property type="nucleotide sequence ID" value="NZ_JBFAUK010000014.1"/>
</dbReference>
<protein>
    <submittedName>
        <fullName evidence="4">Sugar transferase</fullName>
    </submittedName>
</protein>
<dbReference type="InterPro" id="IPR003362">
    <property type="entry name" value="Bact_transf"/>
</dbReference>